<proteinExistence type="predicted"/>
<keyword evidence="3" id="KW-0597">Phosphoprotein</keyword>
<evidence type="ECO:0000256" key="5">
    <source>
        <dbReference type="ARBA" id="ARBA00022884"/>
    </source>
</evidence>
<dbReference type="GO" id="GO:0005634">
    <property type="term" value="C:nucleus"/>
    <property type="evidence" value="ECO:0007669"/>
    <property type="project" value="UniProtKB-SubCell"/>
</dbReference>
<dbReference type="InterPro" id="IPR000504">
    <property type="entry name" value="RRM_dom"/>
</dbReference>
<evidence type="ECO:0000256" key="9">
    <source>
        <dbReference type="ARBA" id="ARBA00029667"/>
    </source>
</evidence>
<dbReference type="GO" id="GO:0008380">
    <property type="term" value="P:RNA splicing"/>
    <property type="evidence" value="ECO:0007669"/>
    <property type="project" value="UniProtKB-KW"/>
</dbReference>
<dbReference type="InterPro" id="IPR003954">
    <property type="entry name" value="RRM_euk-type"/>
</dbReference>
<feature type="region of interest" description="Disordered" evidence="12">
    <location>
        <begin position="173"/>
        <end position="197"/>
    </location>
</feature>
<evidence type="ECO:0000313" key="15">
    <source>
        <dbReference type="Proteomes" id="UP001208570"/>
    </source>
</evidence>
<protein>
    <recommendedName>
        <fullName evidence="2">Serine/arginine-rich splicing factor 2</fullName>
    </recommendedName>
    <alternativeName>
        <fullName evidence="10">Splicing component, 35 kDa</fullName>
    </alternativeName>
    <alternativeName>
        <fullName evidence="9">Splicing factor SC35</fullName>
    </alternativeName>
    <alternativeName>
        <fullName evidence="8">Splicing factor, arginine/serine-rich 2</fullName>
    </alternativeName>
</protein>
<dbReference type="PROSITE" id="PS50102">
    <property type="entry name" value="RRM"/>
    <property type="match status" value="1"/>
</dbReference>
<evidence type="ECO:0000256" key="10">
    <source>
        <dbReference type="ARBA" id="ARBA00032663"/>
    </source>
</evidence>
<dbReference type="PANTHER" id="PTHR48028:SF4">
    <property type="entry name" value="SC35-LIKE SPLICING FACTOR"/>
    <property type="match status" value="1"/>
</dbReference>
<dbReference type="GO" id="GO:0006397">
    <property type="term" value="P:mRNA processing"/>
    <property type="evidence" value="ECO:0007669"/>
    <property type="project" value="UniProtKB-KW"/>
</dbReference>
<evidence type="ECO:0000313" key="14">
    <source>
        <dbReference type="EMBL" id="KAK2151845.1"/>
    </source>
</evidence>
<feature type="region of interest" description="Disordered" evidence="12">
    <location>
        <begin position="124"/>
        <end position="155"/>
    </location>
</feature>
<comment type="caution">
    <text evidence="14">The sequence shown here is derived from an EMBL/GenBank/DDBJ whole genome shotgun (WGS) entry which is preliminary data.</text>
</comment>
<evidence type="ECO:0000256" key="11">
    <source>
        <dbReference type="PROSITE-ProRule" id="PRU00176"/>
    </source>
</evidence>
<evidence type="ECO:0000256" key="12">
    <source>
        <dbReference type="SAM" id="MobiDB-lite"/>
    </source>
</evidence>
<dbReference type="EMBL" id="JAODUP010000349">
    <property type="protein sequence ID" value="KAK2151845.1"/>
    <property type="molecule type" value="Genomic_DNA"/>
</dbReference>
<dbReference type="Pfam" id="PF00076">
    <property type="entry name" value="RRM_1"/>
    <property type="match status" value="1"/>
</dbReference>
<comment type="subcellular location">
    <subcellularLocation>
        <location evidence="1">Nucleus</location>
    </subcellularLocation>
</comment>
<evidence type="ECO:0000256" key="1">
    <source>
        <dbReference type="ARBA" id="ARBA00004123"/>
    </source>
</evidence>
<keyword evidence="15" id="KW-1185">Reference proteome</keyword>
<evidence type="ECO:0000256" key="8">
    <source>
        <dbReference type="ARBA" id="ARBA00029589"/>
    </source>
</evidence>
<gene>
    <name evidence="14" type="ORF">LSH36_349g03046</name>
</gene>
<evidence type="ECO:0000259" key="13">
    <source>
        <dbReference type="PROSITE" id="PS50102"/>
    </source>
</evidence>
<dbReference type="InterPro" id="IPR035979">
    <property type="entry name" value="RBD_domain_sf"/>
</dbReference>
<dbReference type="PANTHER" id="PTHR48028">
    <property type="entry name" value="GLYCINE-RICH RNA-BINDING PROTEIN RZ1A"/>
    <property type="match status" value="1"/>
</dbReference>
<feature type="domain" description="RRM" evidence="13">
    <location>
        <begin position="15"/>
        <end position="93"/>
    </location>
</feature>
<evidence type="ECO:0000256" key="4">
    <source>
        <dbReference type="ARBA" id="ARBA00022664"/>
    </source>
</evidence>
<name>A0AAD9JGP4_9ANNE</name>
<dbReference type="SUPFAM" id="SSF54928">
    <property type="entry name" value="RNA-binding domain, RBD"/>
    <property type="match status" value="1"/>
</dbReference>
<keyword evidence="4" id="KW-0507">mRNA processing</keyword>
<dbReference type="SMART" id="SM00360">
    <property type="entry name" value="RRM"/>
    <property type="match status" value="1"/>
</dbReference>
<evidence type="ECO:0000256" key="3">
    <source>
        <dbReference type="ARBA" id="ARBA00022553"/>
    </source>
</evidence>
<keyword evidence="5 11" id="KW-0694">RNA-binding</keyword>
<dbReference type="Gene3D" id="3.30.70.330">
    <property type="match status" value="1"/>
</dbReference>
<accession>A0AAD9JGP4</accession>
<reference evidence="14" key="1">
    <citation type="journal article" date="2023" name="Mol. Biol. Evol.">
        <title>Third-Generation Sequencing Reveals the Adaptive Role of the Epigenome in Three Deep-Sea Polychaetes.</title>
        <authorList>
            <person name="Perez M."/>
            <person name="Aroh O."/>
            <person name="Sun Y."/>
            <person name="Lan Y."/>
            <person name="Juniper S.K."/>
            <person name="Young C.R."/>
            <person name="Angers B."/>
            <person name="Qian P.Y."/>
        </authorList>
    </citation>
    <scope>NUCLEOTIDE SEQUENCE</scope>
    <source>
        <strain evidence="14">P08H-3</strain>
    </source>
</reference>
<keyword evidence="7" id="KW-0539">Nucleus</keyword>
<evidence type="ECO:0000256" key="2">
    <source>
        <dbReference type="ARBA" id="ARBA00015058"/>
    </source>
</evidence>
<dbReference type="Proteomes" id="UP001208570">
    <property type="component" value="Unassembled WGS sequence"/>
</dbReference>
<keyword evidence="6" id="KW-0508">mRNA splicing</keyword>
<dbReference type="AlphaFoldDB" id="A0AAD9JGP4"/>
<dbReference type="SMART" id="SM00361">
    <property type="entry name" value="RRM_1"/>
    <property type="match status" value="1"/>
</dbReference>
<evidence type="ECO:0000256" key="6">
    <source>
        <dbReference type="ARBA" id="ARBA00023187"/>
    </source>
</evidence>
<sequence length="197" mass="22331">MSFGRGPPPDIRGMVSLKVDNLTYRTTPEDLRRAFEKYGDVGDVYIPRDRFTRESRGFAFIRFYDRRDAEDAMDAFDGAILDGRELTCHMAKYGRPSESHRRGPPRRRRRYCYFIVYKSLLPDHTPDHGQGQEHAGAGTPAPTHVVGAETGSPSDTYVVGPELQEVYPEAQGIPKAGQSHAVRRQTAQDLARMTRFR</sequence>
<dbReference type="CDD" id="cd12311">
    <property type="entry name" value="RRM_SRSF2_SRSF8"/>
    <property type="match status" value="1"/>
</dbReference>
<dbReference type="GO" id="GO:0003723">
    <property type="term" value="F:RNA binding"/>
    <property type="evidence" value="ECO:0007669"/>
    <property type="project" value="UniProtKB-UniRule"/>
</dbReference>
<dbReference type="InterPro" id="IPR012677">
    <property type="entry name" value="Nucleotide-bd_a/b_plait_sf"/>
</dbReference>
<dbReference type="InterPro" id="IPR051106">
    <property type="entry name" value="RNA-bind/splicing_reg"/>
</dbReference>
<organism evidence="14 15">
    <name type="scientific">Paralvinella palmiformis</name>
    <dbReference type="NCBI Taxonomy" id="53620"/>
    <lineage>
        <taxon>Eukaryota</taxon>
        <taxon>Metazoa</taxon>
        <taxon>Spiralia</taxon>
        <taxon>Lophotrochozoa</taxon>
        <taxon>Annelida</taxon>
        <taxon>Polychaeta</taxon>
        <taxon>Sedentaria</taxon>
        <taxon>Canalipalpata</taxon>
        <taxon>Terebellida</taxon>
        <taxon>Terebelliformia</taxon>
        <taxon>Alvinellidae</taxon>
        <taxon>Paralvinella</taxon>
    </lineage>
</organism>
<evidence type="ECO:0000256" key="7">
    <source>
        <dbReference type="ARBA" id="ARBA00023242"/>
    </source>
</evidence>